<evidence type="ECO:0000256" key="1">
    <source>
        <dbReference type="ARBA" id="ARBA00004184"/>
    </source>
</evidence>
<dbReference type="PANTHER" id="PTHR23157:SF25">
    <property type="entry name" value="GRIP AND COILED-COIL DOMAIN-CONTAINING PROTEIN 1"/>
    <property type="match status" value="1"/>
</dbReference>
<dbReference type="GO" id="GO:0005794">
    <property type="term" value="C:Golgi apparatus"/>
    <property type="evidence" value="ECO:0007669"/>
    <property type="project" value="TreeGrafter"/>
</dbReference>
<comment type="caution">
    <text evidence="8">The sequence shown here is derived from an EMBL/GenBank/DDBJ whole genome shotgun (WGS) entry which is preliminary data.</text>
</comment>
<protein>
    <submittedName>
        <fullName evidence="8">Putative MYH7B protein</fullName>
    </submittedName>
</protein>
<feature type="coiled-coil region" evidence="6">
    <location>
        <begin position="308"/>
        <end position="342"/>
    </location>
</feature>
<dbReference type="GeneID" id="40333565"/>
<accession>A0A3R7M605</accession>
<dbReference type="RefSeq" id="XP_029233834.1">
    <property type="nucleotide sequence ID" value="XM_029386302.1"/>
</dbReference>
<reference evidence="8 9" key="1">
    <citation type="journal article" date="2018" name="BMC Genomics">
        <title>Genomic comparison of Trypanosoma conorhini and Trypanosoma rangeli to Trypanosoma cruzi strains of high and low virulence.</title>
        <authorList>
            <person name="Bradwell K.R."/>
            <person name="Koparde V.N."/>
            <person name="Matveyev A.V."/>
            <person name="Serrano M.G."/>
            <person name="Alves J.M."/>
            <person name="Parikh H."/>
            <person name="Huang B."/>
            <person name="Lee V."/>
            <person name="Espinosa-Alvarez O."/>
            <person name="Ortiz P.A."/>
            <person name="Costa-Martins A.G."/>
            <person name="Teixeira M.M."/>
            <person name="Buck G.A."/>
        </authorList>
    </citation>
    <scope>NUCLEOTIDE SEQUENCE [LARGE SCALE GENOMIC DNA]</scope>
    <source>
        <strain evidence="8 9">AM80</strain>
    </source>
</reference>
<sequence>RAQLEEAVRQREEVQQELVRTAEELSSLREQGGSDTANLRAQLEEAVRQREEVQQSLRDAHVRLLEADRACKVAVQEKVCGIRVVEEKLLGWKEKVLAAKARDDARIESLEASVIIARDDVRKFVSCLLGILTLVGETVADDVREGGDGEADVFSLLSRVENFELRLKRNLKLLDVKYATLPLVEVLALLTKDVSGARMELDEATAELHCCQQELAEVTANLTEAEGKVASSPPPGLLAELEARNSHLEEKCELLRREIKRQREAFQREKAQESIYSLSAMQEEGGATPRAVAGGVFERDMLLLANQQSQRDNEIRQLRVQLQALEKENADLQRECDHNNSMVAQYTKDIEVLKAKERVKQSVEYVRNVILQFLCCSSEEIRLQMVPAIATVLEFSPKEKLDVQRANPACPRFH</sequence>
<evidence type="ECO:0000256" key="4">
    <source>
        <dbReference type="ARBA" id="ARBA00023054"/>
    </source>
</evidence>
<dbReference type="Pfam" id="PF01465">
    <property type="entry name" value="GRIP"/>
    <property type="match status" value="1"/>
</dbReference>
<comment type="subcellular location">
    <subcellularLocation>
        <location evidence="2">Cytoplasm</location>
    </subcellularLocation>
    <subcellularLocation>
        <location evidence="1">Endomembrane system</location>
        <topology evidence="1">Peripheral membrane protein</topology>
    </subcellularLocation>
</comment>
<feature type="coiled-coil region" evidence="6">
    <location>
        <begin position="187"/>
        <end position="272"/>
    </location>
</feature>
<keyword evidence="5" id="KW-0472">Membrane</keyword>
<dbReference type="FunFam" id="1.10.220.60:FF:000008">
    <property type="entry name" value="GRIP domain containing protein"/>
    <property type="match status" value="1"/>
</dbReference>
<dbReference type="EMBL" id="MKGL01000641">
    <property type="protein sequence ID" value="RNE96796.1"/>
    <property type="molecule type" value="Genomic_DNA"/>
</dbReference>
<keyword evidence="9" id="KW-1185">Reference proteome</keyword>
<dbReference type="SMART" id="SM00755">
    <property type="entry name" value="Grip"/>
    <property type="match status" value="1"/>
</dbReference>
<keyword evidence="3" id="KW-0963">Cytoplasm</keyword>
<evidence type="ECO:0000259" key="7">
    <source>
        <dbReference type="PROSITE" id="PS50913"/>
    </source>
</evidence>
<organism evidence="8 9">
    <name type="scientific">Trypanosoma rangeli</name>
    <dbReference type="NCBI Taxonomy" id="5698"/>
    <lineage>
        <taxon>Eukaryota</taxon>
        <taxon>Discoba</taxon>
        <taxon>Euglenozoa</taxon>
        <taxon>Kinetoplastea</taxon>
        <taxon>Metakinetoplastina</taxon>
        <taxon>Trypanosomatida</taxon>
        <taxon>Trypanosomatidae</taxon>
        <taxon>Trypanosoma</taxon>
        <taxon>Herpetosoma</taxon>
    </lineage>
</organism>
<evidence type="ECO:0000313" key="8">
    <source>
        <dbReference type="EMBL" id="RNE96796.1"/>
    </source>
</evidence>
<dbReference type="Proteomes" id="UP000283634">
    <property type="component" value="Unassembled WGS sequence"/>
</dbReference>
<evidence type="ECO:0000256" key="5">
    <source>
        <dbReference type="ARBA" id="ARBA00023136"/>
    </source>
</evidence>
<dbReference type="AlphaFoldDB" id="A0A3R7M605"/>
<feature type="domain" description="GRIP" evidence="7">
    <location>
        <begin position="356"/>
        <end position="406"/>
    </location>
</feature>
<gene>
    <name evidence="8" type="ORF">TraAM80_09632</name>
</gene>
<dbReference type="PROSITE" id="PS50913">
    <property type="entry name" value="GRIP"/>
    <property type="match status" value="1"/>
</dbReference>
<dbReference type="InterPro" id="IPR000237">
    <property type="entry name" value="GRIP_dom"/>
</dbReference>
<dbReference type="Gene3D" id="1.10.220.60">
    <property type="entry name" value="GRIP domain"/>
    <property type="match status" value="1"/>
</dbReference>
<feature type="non-terminal residue" evidence="8">
    <location>
        <position position="1"/>
    </location>
</feature>
<proteinExistence type="predicted"/>
<dbReference type="PANTHER" id="PTHR23157">
    <property type="entry name" value="GRIP AND COILED-COIL DOMAIN-CONTAINING PROTEIN 1"/>
    <property type="match status" value="1"/>
</dbReference>
<keyword evidence="4 6" id="KW-0175">Coiled coil</keyword>
<name>A0A3R7M605_TRYRA</name>
<evidence type="ECO:0000313" key="9">
    <source>
        <dbReference type="Proteomes" id="UP000283634"/>
    </source>
</evidence>
<evidence type="ECO:0000256" key="2">
    <source>
        <dbReference type="ARBA" id="ARBA00004496"/>
    </source>
</evidence>
<evidence type="ECO:0000256" key="3">
    <source>
        <dbReference type="ARBA" id="ARBA00022490"/>
    </source>
</evidence>
<dbReference type="OrthoDB" id="267737at2759"/>
<dbReference type="InterPro" id="IPR051952">
    <property type="entry name" value="Golgi-autophagy_related"/>
</dbReference>
<evidence type="ECO:0000256" key="6">
    <source>
        <dbReference type="SAM" id="Coils"/>
    </source>
</evidence>
<feature type="coiled-coil region" evidence="6">
    <location>
        <begin position="4"/>
        <end position="63"/>
    </location>
</feature>